<evidence type="ECO:0000313" key="2">
    <source>
        <dbReference type="EMBL" id="SDU87996.1"/>
    </source>
</evidence>
<accession>A0A1H2M696</accession>
<dbReference type="RefSeq" id="WP_157524378.1">
    <property type="nucleotide sequence ID" value="NZ_KQ061229.1"/>
</dbReference>
<name>A0A1H2M696_9ACTN</name>
<gene>
    <name evidence="2" type="ORF">SAMN04488563_7048</name>
</gene>
<dbReference type="AlphaFoldDB" id="A0A1H2M696"/>
<keyword evidence="3" id="KW-1185">Reference proteome</keyword>
<dbReference type="EMBL" id="LT629791">
    <property type="protein sequence ID" value="SDU87996.1"/>
    <property type="molecule type" value="Genomic_DNA"/>
</dbReference>
<organism evidence="2 3">
    <name type="scientific">Jiangella alkaliphila</name>
    <dbReference type="NCBI Taxonomy" id="419479"/>
    <lineage>
        <taxon>Bacteria</taxon>
        <taxon>Bacillati</taxon>
        <taxon>Actinomycetota</taxon>
        <taxon>Actinomycetes</taxon>
        <taxon>Jiangellales</taxon>
        <taxon>Jiangellaceae</taxon>
        <taxon>Jiangella</taxon>
    </lineage>
</organism>
<feature type="region of interest" description="Disordered" evidence="1">
    <location>
        <begin position="1"/>
        <end position="53"/>
    </location>
</feature>
<evidence type="ECO:0000313" key="3">
    <source>
        <dbReference type="Proteomes" id="UP000182977"/>
    </source>
</evidence>
<proteinExistence type="predicted"/>
<feature type="compositionally biased region" description="Low complexity" evidence="1">
    <location>
        <begin position="23"/>
        <end position="36"/>
    </location>
</feature>
<protein>
    <submittedName>
        <fullName evidence="2">Uncharacterized protein</fullName>
    </submittedName>
</protein>
<sequence>MVFRTLAAGSFLVGTTPAPADLGAEPAESPSSPGPADNEREPDAVAGTRRTGC</sequence>
<evidence type="ECO:0000256" key="1">
    <source>
        <dbReference type="SAM" id="MobiDB-lite"/>
    </source>
</evidence>
<reference evidence="3" key="1">
    <citation type="submission" date="2016-10" db="EMBL/GenBank/DDBJ databases">
        <authorList>
            <person name="Varghese N."/>
            <person name="Submissions S."/>
        </authorList>
    </citation>
    <scope>NUCLEOTIDE SEQUENCE [LARGE SCALE GENOMIC DNA]</scope>
    <source>
        <strain evidence="3">DSM 45079</strain>
    </source>
</reference>
<dbReference type="Proteomes" id="UP000182977">
    <property type="component" value="Chromosome I"/>
</dbReference>